<sequence length="497" mass="56256">MTIGNLASTPRTAALSSQAALRQYVSLEREYDYIVDEMDGAVPEGLLGTLFRIGPGKFEMGESRLHTIFEGDGMVSRFIFDGTQNIRYTNRYVRTDQFRKGLSNGRLPEHGPENPVKGRKLQTLTRLRNVANTNIIPLAGEMLACWEFGNPHRMDPDTLETLGAEDFDGALGYLGAFSAHPKWDAETGEMFNFGLDFLPTPRLRCYRKTPTGKVEQINSVTLWDMGWNHDFALTKKYLVFLLDPFRIPNPIKLARTGSLAKALKYQFEDTYSKIVLVPRDGSRPRIIDYDAQLHIHMTNAYEDGSDTVFEFPRYTDVDSFSSIRLTTTGPTQGGPLANIMRWPTSHLVRLRVSPSGRVTEEVLTPDNAIEFPQFDWRRSNLRHTVTYSTASRVKDVSHYDGIGKFDHAKETATFWHRDDWAFGEPLFVPRSKIGAEDDGWLLTLSQNLLTHRSQLSIFDARDVEVGPICTLYLKHHVPVGFHGTFTSRVAMPQGLRG</sequence>
<dbReference type="PANTHER" id="PTHR10543:SF89">
    <property type="entry name" value="CAROTENOID 9,10(9',10')-CLEAVAGE DIOXYGENASE 1"/>
    <property type="match status" value="1"/>
</dbReference>
<keyword evidence="3 6" id="KW-0560">Oxidoreductase</keyword>
<feature type="binding site" evidence="5">
    <location>
        <position position="296"/>
    </location>
    <ligand>
        <name>Fe cation</name>
        <dbReference type="ChEBI" id="CHEBI:24875"/>
        <note>catalytic</note>
    </ligand>
</feature>
<dbReference type="EMBL" id="BAEH01000054">
    <property type="protein sequence ID" value="GAB18417.1"/>
    <property type="molecule type" value="Genomic_DNA"/>
</dbReference>
<comment type="cofactor">
    <cofactor evidence="5 6">
        <name>Fe(2+)</name>
        <dbReference type="ChEBI" id="CHEBI:29033"/>
    </cofactor>
    <text evidence="5 6">Binds 1 Fe(2+) ion per subunit.</text>
</comment>
<dbReference type="STRING" id="1077974.GOEFS_054_00300"/>
<evidence type="ECO:0000256" key="2">
    <source>
        <dbReference type="ARBA" id="ARBA00022723"/>
    </source>
</evidence>
<dbReference type="RefSeq" id="WP_007317754.1">
    <property type="nucleotide sequence ID" value="NZ_BAEH01000054.1"/>
</dbReference>
<evidence type="ECO:0000313" key="7">
    <source>
        <dbReference type="EMBL" id="GAB18417.1"/>
    </source>
</evidence>
<dbReference type="eggNOG" id="COG3670">
    <property type="taxonomic scope" value="Bacteria"/>
</dbReference>
<dbReference type="GO" id="GO:0046872">
    <property type="term" value="F:metal ion binding"/>
    <property type="evidence" value="ECO:0007669"/>
    <property type="project" value="UniProtKB-KW"/>
</dbReference>
<dbReference type="AlphaFoldDB" id="H0R016"/>
<dbReference type="EC" id="1.13.11.-" evidence="6"/>
<dbReference type="GO" id="GO:0016121">
    <property type="term" value="P:carotene catabolic process"/>
    <property type="evidence" value="ECO:0007669"/>
    <property type="project" value="TreeGrafter"/>
</dbReference>
<feature type="binding site" evidence="5">
    <location>
        <position position="180"/>
    </location>
    <ligand>
        <name>Fe cation</name>
        <dbReference type="ChEBI" id="CHEBI:24875"/>
        <note>catalytic</note>
    </ligand>
</feature>
<dbReference type="InterPro" id="IPR004294">
    <property type="entry name" value="Carotenoid_Oase"/>
</dbReference>
<dbReference type="Proteomes" id="UP000035034">
    <property type="component" value="Unassembled WGS sequence"/>
</dbReference>
<dbReference type="Pfam" id="PF03055">
    <property type="entry name" value="RPE65"/>
    <property type="match status" value="1"/>
</dbReference>
<dbReference type="OrthoDB" id="6636843at2"/>
<keyword evidence="8" id="KW-1185">Reference proteome</keyword>
<gene>
    <name evidence="7" type="ORF">GOEFS_054_00300</name>
</gene>
<keyword evidence="6 7" id="KW-0223">Dioxygenase</keyword>
<evidence type="ECO:0000256" key="5">
    <source>
        <dbReference type="PIRSR" id="PIRSR604294-1"/>
    </source>
</evidence>
<keyword evidence="4 5" id="KW-0408">Iron</keyword>
<evidence type="ECO:0000313" key="8">
    <source>
        <dbReference type="Proteomes" id="UP000035034"/>
    </source>
</evidence>
<dbReference type="PANTHER" id="PTHR10543">
    <property type="entry name" value="BETA-CAROTENE DIOXYGENASE"/>
    <property type="match status" value="1"/>
</dbReference>
<name>H0R016_9ACTN</name>
<accession>H0R016</accession>
<reference evidence="7 8" key="1">
    <citation type="submission" date="2011-12" db="EMBL/GenBank/DDBJ databases">
        <title>Whole genome shotgun sequence of Gordonia effusa NBRC 100432.</title>
        <authorList>
            <person name="Yoshida I."/>
            <person name="Takarada H."/>
            <person name="Hosoyama A."/>
            <person name="Tsuchikane K."/>
            <person name="Katsumata H."/>
            <person name="Yamazaki S."/>
            <person name="Fujita N."/>
        </authorList>
    </citation>
    <scope>NUCLEOTIDE SEQUENCE [LARGE SCALE GENOMIC DNA]</scope>
    <source>
        <strain evidence="7 8">NBRC 100432</strain>
    </source>
</reference>
<evidence type="ECO:0000256" key="6">
    <source>
        <dbReference type="RuleBase" id="RU364048"/>
    </source>
</evidence>
<comment type="similarity">
    <text evidence="1 6">Belongs to the carotenoid oxygenase family.</text>
</comment>
<keyword evidence="2 5" id="KW-0479">Metal-binding</keyword>
<comment type="caution">
    <text evidence="7">The sequence shown here is derived from an EMBL/GenBank/DDBJ whole genome shotgun (WGS) entry which is preliminary data.</text>
</comment>
<proteinExistence type="inferred from homology"/>
<protein>
    <recommendedName>
        <fullName evidence="6">Dioxygenase</fullName>
        <ecNumber evidence="6">1.13.11.-</ecNumber>
    </recommendedName>
</protein>
<evidence type="ECO:0000256" key="4">
    <source>
        <dbReference type="ARBA" id="ARBA00023004"/>
    </source>
</evidence>
<organism evidence="7 8">
    <name type="scientific">Gordonia effusa NBRC 100432</name>
    <dbReference type="NCBI Taxonomy" id="1077974"/>
    <lineage>
        <taxon>Bacteria</taxon>
        <taxon>Bacillati</taxon>
        <taxon>Actinomycetota</taxon>
        <taxon>Actinomycetes</taxon>
        <taxon>Mycobacteriales</taxon>
        <taxon>Gordoniaceae</taxon>
        <taxon>Gordonia</taxon>
    </lineage>
</organism>
<feature type="binding site" evidence="5">
    <location>
        <position position="482"/>
    </location>
    <ligand>
        <name>Fe cation</name>
        <dbReference type="ChEBI" id="CHEBI:24875"/>
        <note>catalytic</note>
    </ligand>
</feature>
<feature type="binding site" evidence="5">
    <location>
        <position position="229"/>
    </location>
    <ligand>
        <name>Fe cation</name>
        <dbReference type="ChEBI" id="CHEBI:24875"/>
        <note>catalytic</note>
    </ligand>
</feature>
<evidence type="ECO:0000256" key="1">
    <source>
        <dbReference type="ARBA" id="ARBA00006787"/>
    </source>
</evidence>
<evidence type="ECO:0000256" key="3">
    <source>
        <dbReference type="ARBA" id="ARBA00023002"/>
    </source>
</evidence>
<dbReference type="GO" id="GO:0010436">
    <property type="term" value="F:carotenoid dioxygenase activity"/>
    <property type="evidence" value="ECO:0007669"/>
    <property type="project" value="TreeGrafter"/>
</dbReference>